<dbReference type="SUPFAM" id="SSF55073">
    <property type="entry name" value="Nucleotide cyclase"/>
    <property type="match status" value="1"/>
</dbReference>
<dbReference type="InterPro" id="IPR000160">
    <property type="entry name" value="GGDEF_dom"/>
</dbReference>
<dbReference type="EMBL" id="CP000142">
    <property type="protein sequence ID" value="ABA89738.1"/>
    <property type="molecule type" value="Genomic_DNA"/>
</dbReference>
<dbReference type="Proteomes" id="UP000002534">
    <property type="component" value="Chromosome"/>
</dbReference>
<feature type="coiled-coil region" evidence="3">
    <location>
        <begin position="11"/>
        <end position="38"/>
    </location>
</feature>
<dbReference type="STRING" id="338963.Pcar_2499"/>
<dbReference type="PROSITE" id="PS50112">
    <property type="entry name" value="PAS"/>
    <property type="match status" value="1"/>
</dbReference>
<evidence type="ECO:0000259" key="5">
    <source>
        <dbReference type="PROSITE" id="PS50887"/>
    </source>
</evidence>
<dbReference type="CDD" id="cd00130">
    <property type="entry name" value="PAS"/>
    <property type="match status" value="1"/>
</dbReference>
<dbReference type="Pfam" id="PF08448">
    <property type="entry name" value="PAS_4"/>
    <property type="match status" value="1"/>
</dbReference>
<dbReference type="KEGG" id="pca:Pcar_2499"/>
<dbReference type="InterPro" id="IPR035965">
    <property type="entry name" value="PAS-like_dom_sf"/>
</dbReference>
<dbReference type="AlphaFoldDB" id="Q3A1L9"/>
<dbReference type="HOGENOM" id="CLU_000445_11_4_7"/>
<dbReference type="CDD" id="cd01949">
    <property type="entry name" value="GGDEF"/>
    <property type="match status" value="1"/>
</dbReference>
<proteinExistence type="predicted"/>
<dbReference type="InterPro" id="IPR043128">
    <property type="entry name" value="Rev_trsase/Diguanyl_cyclase"/>
</dbReference>
<dbReference type="SMART" id="SM00091">
    <property type="entry name" value="PAS"/>
    <property type="match status" value="1"/>
</dbReference>
<evidence type="ECO:0000313" key="7">
    <source>
        <dbReference type="Proteomes" id="UP000002534"/>
    </source>
</evidence>
<dbReference type="SMART" id="SM00267">
    <property type="entry name" value="GGDEF"/>
    <property type="match status" value="1"/>
</dbReference>
<accession>Q3A1L9</accession>
<dbReference type="PANTHER" id="PTHR45138:SF9">
    <property type="entry name" value="DIGUANYLATE CYCLASE DGCM-RELATED"/>
    <property type="match status" value="1"/>
</dbReference>
<evidence type="ECO:0000256" key="2">
    <source>
        <dbReference type="ARBA" id="ARBA00034247"/>
    </source>
</evidence>
<dbReference type="GO" id="GO:1902201">
    <property type="term" value="P:negative regulation of bacterial-type flagellum-dependent cell motility"/>
    <property type="evidence" value="ECO:0007669"/>
    <property type="project" value="TreeGrafter"/>
</dbReference>
<dbReference type="GO" id="GO:0052621">
    <property type="term" value="F:diguanylate cyclase activity"/>
    <property type="evidence" value="ECO:0007669"/>
    <property type="project" value="UniProtKB-EC"/>
</dbReference>
<reference evidence="7" key="1">
    <citation type="submission" date="2005-10" db="EMBL/GenBank/DDBJ databases">
        <title>Complete sequence of Pelobacter carbinolicus DSM 2380.</title>
        <authorList>
            <person name="Copeland A."/>
            <person name="Lucas S."/>
            <person name="Lapidus A."/>
            <person name="Barry K."/>
            <person name="Detter J.C."/>
            <person name="Glavina T."/>
            <person name="Hammon N."/>
            <person name="Israni S."/>
            <person name="Pitluck S."/>
            <person name="Chertkov O."/>
            <person name="Schmutz J."/>
            <person name="Larimer F."/>
            <person name="Land M."/>
            <person name="Kyrpides N."/>
            <person name="Ivanova N."/>
            <person name="Richardson P."/>
        </authorList>
    </citation>
    <scope>NUCLEOTIDE SEQUENCE [LARGE SCALE GENOMIC DNA]</scope>
    <source>
        <strain evidence="7">DSM 2380 / NBRC 103641 / GraBd1</strain>
    </source>
</reference>
<dbReference type="GO" id="GO:0043709">
    <property type="term" value="P:cell adhesion involved in single-species biofilm formation"/>
    <property type="evidence" value="ECO:0007669"/>
    <property type="project" value="TreeGrafter"/>
</dbReference>
<keyword evidence="7" id="KW-1185">Reference proteome</keyword>
<dbReference type="Gene3D" id="3.30.70.270">
    <property type="match status" value="1"/>
</dbReference>
<dbReference type="InterPro" id="IPR029787">
    <property type="entry name" value="Nucleotide_cyclase"/>
</dbReference>
<dbReference type="eggNOG" id="COG3706">
    <property type="taxonomic scope" value="Bacteria"/>
</dbReference>
<gene>
    <name evidence="6" type="ordered locus">Pcar_2499</name>
</gene>
<dbReference type="EC" id="2.7.7.65" evidence="1"/>
<dbReference type="GO" id="GO:0005886">
    <property type="term" value="C:plasma membrane"/>
    <property type="evidence" value="ECO:0007669"/>
    <property type="project" value="TreeGrafter"/>
</dbReference>
<sequence>MEATLTNPETLLSLEERIRELEIENKSLAETCHNLATSQKKLEELVAASTKKQLAMEMQSMELEQIFSSSSDPIWVVRQDGTIVRANSAMLRLLNRTHDAVVGHACHDVFDFCSRDSARCPLTQAHLPQSFHEWDIECPNAKGESDFYMVSTASLVTLDGSPGIVGHFRDITIRKRAEAALEQANTALSHLARVDALTQIPNRRAFDEALQAEWGRLAREEGPLSLVLCDIDCFKKYNDHYGHQAGDKVLRRVAEALADCARRPADLASRYGGEEFALLLPQTPLEGALSVAEKARQAVEDLALQHPTSSVKPILTLSLGVASVIPSLHIAPTTLIESADKALYQAKNADRNRVVPAVCSSPTSLNL</sequence>
<dbReference type="Gene3D" id="3.30.450.20">
    <property type="entry name" value="PAS domain"/>
    <property type="match status" value="1"/>
</dbReference>
<feature type="domain" description="GGDEF" evidence="5">
    <location>
        <begin position="222"/>
        <end position="359"/>
    </location>
</feature>
<dbReference type="InterPro" id="IPR050469">
    <property type="entry name" value="Diguanylate_Cyclase"/>
</dbReference>
<dbReference type="NCBIfam" id="TIGR00254">
    <property type="entry name" value="GGDEF"/>
    <property type="match status" value="1"/>
</dbReference>
<dbReference type="PANTHER" id="PTHR45138">
    <property type="entry name" value="REGULATORY COMPONENTS OF SENSORY TRANSDUCTION SYSTEM"/>
    <property type="match status" value="1"/>
</dbReference>
<dbReference type="SUPFAM" id="SSF55785">
    <property type="entry name" value="PYP-like sensor domain (PAS domain)"/>
    <property type="match status" value="1"/>
</dbReference>
<keyword evidence="3" id="KW-0175">Coiled coil</keyword>
<organism evidence="6 7">
    <name type="scientific">Syntrophotalea carbinolica (strain DSM 2380 / NBRC 103641 / GraBd1)</name>
    <name type="common">Pelobacter carbinolicus</name>
    <dbReference type="NCBI Taxonomy" id="338963"/>
    <lineage>
        <taxon>Bacteria</taxon>
        <taxon>Pseudomonadati</taxon>
        <taxon>Thermodesulfobacteriota</taxon>
        <taxon>Desulfuromonadia</taxon>
        <taxon>Desulfuromonadales</taxon>
        <taxon>Syntrophotaleaceae</taxon>
        <taxon>Syntrophotalea</taxon>
    </lineage>
</organism>
<dbReference type="PROSITE" id="PS50887">
    <property type="entry name" value="GGDEF"/>
    <property type="match status" value="1"/>
</dbReference>
<evidence type="ECO:0000256" key="1">
    <source>
        <dbReference type="ARBA" id="ARBA00012528"/>
    </source>
</evidence>
<dbReference type="NCBIfam" id="TIGR00229">
    <property type="entry name" value="sensory_box"/>
    <property type="match status" value="1"/>
</dbReference>
<dbReference type="FunFam" id="3.30.70.270:FF:000001">
    <property type="entry name" value="Diguanylate cyclase domain protein"/>
    <property type="match status" value="1"/>
</dbReference>
<evidence type="ECO:0000313" key="6">
    <source>
        <dbReference type="EMBL" id="ABA89738.1"/>
    </source>
</evidence>
<dbReference type="InterPro" id="IPR013656">
    <property type="entry name" value="PAS_4"/>
</dbReference>
<name>Q3A1L9_SYNC1</name>
<protein>
    <recommendedName>
        <fullName evidence="1">diguanylate cyclase</fullName>
        <ecNumber evidence="1">2.7.7.65</ecNumber>
    </recommendedName>
</protein>
<dbReference type="InterPro" id="IPR000014">
    <property type="entry name" value="PAS"/>
</dbReference>
<evidence type="ECO:0000259" key="4">
    <source>
        <dbReference type="PROSITE" id="PS50112"/>
    </source>
</evidence>
<feature type="domain" description="PAS" evidence="4">
    <location>
        <begin position="59"/>
        <end position="112"/>
    </location>
</feature>
<evidence type="ECO:0000256" key="3">
    <source>
        <dbReference type="SAM" id="Coils"/>
    </source>
</evidence>
<comment type="catalytic activity">
    <reaction evidence="2">
        <text>2 GTP = 3',3'-c-di-GMP + 2 diphosphate</text>
        <dbReference type="Rhea" id="RHEA:24898"/>
        <dbReference type="ChEBI" id="CHEBI:33019"/>
        <dbReference type="ChEBI" id="CHEBI:37565"/>
        <dbReference type="ChEBI" id="CHEBI:58805"/>
        <dbReference type="EC" id="2.7.7.65"/>
    </reaction>
</comment>
<reference evidence="6 7" key="2">
    <citation type="journal article" date="2012" name="BMC Genomics">
        <title>The genome of Pelobacter carbinolicus reveals surprising metabolic capabilities and physiological features.</title>
        <authorList>
            <person name="Aklujkar M."/>
            <person name="Haveman S.A."/>
            <person name="Didonato R.Jr."/>
            <person name="Chertkov O."/>
            <person name="Han C.S."/>
            <person name="Land M.L."/>
            <person name="Brown P."/>
            <person name="Lovley D.R."/>
        </authorList>
    </citation>
    <scope>NUCLEOTIDE SEQUENCE [LARGE SCALE GENOMIC DNA]</scope>
    <source>
        <strain evidence="7">DSM 2380 / NBRC 103641 / GraBd1</strain>
    </source>
</reference>
<dbReference type="Pfam" id="PF00990">
    <property type="entry name" value="GGDEF"/>
    <property type="match status" value="1"/>
</dbReference>